<keyword evidence="3" id="KW-1185">Reference proteome</keyword>
<comment type="caution">
    <text evidence="2">The sequence shown here is derived from an EMBL/GenBank/DDBJ whole genome shotgun (WGS) entry which is preliminary data.</text>
</comment>
<dbReference type="AlphaFoldDB" id="A0A841GXR1"/>
<dbReference type="RefSeq" id="WP_170034380.1">
    <property type="nucleotide sequence ID" value="NZ_JABDTL010000001.1"/>
</dbReference>
<evidence type="ECO:0000313" key="2">
    <source>
        <dbReference type="EMBL" id="MBB6070545.1"/>
    </source>
</evidence>
<gene>
    <name evidence="2" type="ORF">HNQ61_002166</name>
</gene>
<evidence type="ECO:0000313" key="3">
    <source>
        <dbReference type="Proteomes" id="UP000582837"/>
    </source>
</evidence>
<dbReference type="Proteomes" id="UP000582837">
    <property type="component" value="Unassembled WGS sequence"/>
</dbReference>
<name>A0A841GXR1_9BACT</name>
<protein>
    <recommendedName>
        <fullName evidence="4">RsbT co-antagonist protein RsbRD N-terminal domain-containing protein</fullName>
    </recommendedName>
</protein>
<proteinExistence type="predicted"/>
<reference evidence="2 3" key="1">
    <citation type="submission" date="2020-08" db="EMBL/GenBank/DDBJ databases">
        <title>Genomic Encyclopedia of Type Strains, Phase IV (KMG-IV): sequencing the most valuable type-strain genomes for metagenomic binning, comparative biology and taxonomic classification.</title>
        <authorList>
            <person name="Goeker M."/>
        </authorList>
    </citation>
    <scope>NUCLEOTIDE SEQUENCE [LARGE SCALE GENOMIC DNA]</scope>
    <source>
        <strain evidence="2 3">DSM 29007</strain>
    </source>
</reference>
<accession>A0A841GXR1</accession>
<dbReference type="EMBL" id="JACHIA010000005">
    <property type="protein sequence ID" value="MBB6070545.1"/>
    <property type="molecule type" value="Genomic_DNA"/>
</dbReference>
<evidence type="ECO:0008006" key="4">
    <source>
        <dbReference type="Google" id="ProtNLM"/>
    </source>
</evidence>
<sequence>MSLTETQFYTEREARDLNRAVEQLRGGRETVLRDWIERVRANQAMATGQAMAEPLLLDHVPQLFDAILDRLEINRSREDAEQFATVHGFMRRLSGYNIAETVLELLMFRRAIWAHLTAVGAQVEGAYAAMEQIDGMVDRAILSSLTAYLDPQAAMLEREGGEPGTDPDGASQGTSPPAIPA</sequence>
<organism evidence="2 3">
    <name type="scientific">Longimicrobium terrae</name>
    <dbReference type="NCBI Taxonomy" id="1639882"/>
    <lineage>
        <taxon>Bacteria</taxon>
        <taxon>Pseudomonadati</taxon>
        <taxon>Gemmatimonadota</taxon>
        <taxon>Longimicrobiia</taxon>
        <taxon>Longimicrobiales</taxon>
        <taxon>Longimicrobiaceae</taxon>
        <taxon>Longimicrobium</taxon>
    </lineage>
</organism>
<feature type="region of interest" description="Disordered" evidence="1">
    <location>
        <begin position="157"/>
        <end position="181"/>
    </location>
</feature>
<evidence type="ECO:0000256" key="1">
    <source>
        <dbReference type="SAM" id="MobiDB-lite"/>
    </source>
</evidence>